<feature type="transmembrane region" description="Helical" evidence="1">
    <location>
        <begin position="314"/>
        <end position="334"/>
    </location>
</feature>
<dbReference type="EMBL" id="CAJVPP010002676">
    <property type="protein sequence ID" value="CAG8607827.1"/>
    <property type="molecule type" value="Genomic_DNA"/>
</dbReference>
<feature type="transmembrane region" description="Helical" evidence="1">
    <location>
        <begin position="276"/>
        <end position="302"/>
    </location>
</feature>
<evidence type="ECO:0000313" key="2">
    <source>
        <dbReference type="EMBL" id="CAG8607827.1"/>
    </source>
</evidence>
<accession>A0A9N9CN32</accession>
<name>A0A9N9CN32_FUNMO</name>
<evidence type="ECO:0000256" key="1">
    <source>
        <dbReference type="SAM" id="Phobius"/>
    </source>
</evidence>
<dbReference type="PANTHER" id="PTHR34391:SF1">
    <property type="entry name" value="UPF0658 GOLGI APPARATUS MEMBRANE PROTEIN C1952.10C-RELATED"/>
    <property type="match status" value="1"/>
</dbReference>
<gene>
    <name evidence="2" type="ORF">FMOSSE_LOCUS9297</name>
</gene>
<proteinExistence type="predicted"/>
<feature type="transmembrane region" description="Helical" evidence="1">
    <location>
        <begin position="21"/>
        <end position="42"/>
    </location>
</feature>
<keyword evidence="1" id="KW-1133">Transmembrane helix</keyword>
<feature type="transmembrane region" description="Helical" evidence="1">
    <location>
        <begin position="88"/>
        <end position="107"/>
    </location>
</feature>
<dbReference type="InterPro" id="IPR040410">
    <property type="entry name" value="UPF0658_Golgi"/>
</dbReference>
<organism evidence="2 3">
    <name type="scientific">Funneliformis mosseae</name>
    <name type="common">Endomycorrhizal fungus</name>
    <name type="synonym">Glomus mosseae</name>
    <dbReference type="NCBI Taxonomy" id="27381"/>
    <lineage>
        <taxon>Eukaryota</taxon>
        <taxon>Fungi</taxon>
        <taxon>Fungi incertae sedis</taxon>
        <taxon>Mucoromycota</taxon>
        <taxon>Glomeromycotina</taxon>
        <taxon>Glomeromycetes</taxon>
        <taxon>Glomerales</taxon>
        <taxon>Glomeraceae</taxon>
        <taxon>Funneliformis</taxon>
    </lineage>
</organism>
<dbReference type="PANTHER" id="PTHR34391">
    <property type="entry name" value="UPF0658 GOLGI APPARATUS MEMBRANE PROTEIN C1952.10C-RELATED"/>
    <property type="match status" value="1"/>
</dbReference>
<dbReference type="AlphaFoldDB" id="A0A9N9CN32"/>
<keyword evidence="3" id="KW-1185">Reference proteome</keyword>
<sequence length="368" mass="42570">MKLDQSIKKLWARITESRWTIAYISFAVLQMVIAVSLEAIILQRNEVSHSTLEAYKIYDGVETPKIAYKNYTYAKYTMQFQSIKHGNIWFMVFQAFLVTLCISALFFQNTIDIISIAIINICLICAAGVQIYQSNKWITRVNTQIDSDKAHEIQGLDYYLSNNVVIWEIILLLALIVFDAASIFFGYKLYKQFGWNIYKKIGANIQMQRMYRTYLIFVLLLKLDFFLLICFQILNLVFLFNDPEEQTRNIIFQSIMVASVIPMVGLALWGVRRENIVAMFLFTVTSVITIANFLYILAEFIIKRDEFLLTFLDVLGILLSIMSMVVAYLAVLNFDGGLKDHFQRRNHEGAINLETGGQGQRKRFSIDD</sequence>
<protein>
    <submittedName>
        <fullName evidence="2">3415_t:CDS:1</fullName>
    </submittedName>
</protein>
<feature type="transmembrane region" description="Helical" evidence="1">
    <location>
        <begin position="250"/>
        <end position="269"/>
    </location>
</feature>
<feature type="transmembrane region" description="Helical" evidence="1">
    <location>
        <begin position="165"/>
        <end position="190"/>
    </location>
</feature>
<comment type="caution">
    <text evidence="2">The sequence shown here is derived from an EMBL/GenBank/DDBJ whole genome shotgun (WGS) entry which is preliminary data.</text>
</comment>
<evidence type="ECO:0000313" key="3">
    <source>
        <dbReference type="Proteomes" id="UP000789375"/>
    </source>
</evidence>
<feature type="transmembrane region" description="Helical" evidence="1">
    <location>
        <begin position="114"/>
        <end position="132"/>
    </location>
</feature>
<dbReference type="GO" id="GO:0005794">
    <property type="term" value="C:Golgi apparatus"/>
    <property type="evidence" value="ECO:0007669"/>
    <property type="project" value="TreeGrafter"/>
</dbReference>
<feature type="transmembrane region" description="Helical" evidence="1">
    <location>
        <begin position="211"/>
        <end position="238"/>
    </location>
</feature>
<reference evidence="2" key="1">
    <citation type="submission" date="2021-06" db="EMBL/GenBank/DDBJ databases">
        <authorList>
            <person name="Kallberg Y."/>
            <person name="Tangrot J."/>
            <person name="Rosling A."/>
        </authorList>
    </citation>
    <scope>NUCLEOTIDE SEQUENCE</scope>
    <source>
        <strain evidence="2">87-6 pot B 2015</strain>
    </source>
</reference>
<keyword evidence="1" id="KW-0812">Transmembrane</keyword>
<dbReference type="Proteomes" id="UP000789375">
    <property type="component" value="Unassembled WGS sequence"/>
</dbReference>
<keyword evidence="1" id="KW-0472">Membrane</keyword>